<dbReference type="CDD" id="cd04047">
    <property type="entry name" value="C2B_Copine"/>
    <property type="match status" value="2"/>
</dbReference>
<dbReference type="GO" id="GO:0071277">
    <property type="term" value="P:cellular response to calcium ion"/>
    <property type="evidence" value="ECO:0007669"/>
    <property type="project" value="TreeGrafter"/>
</dbReference>
<keyword evidence="8" id="KW-0597">Phosphoprotein</keyword>
<evidence type="ECO:0000256" key="2">
    <source>
        <dbReference type="ARBA" id="ARBA00004236"/>
    </source>
</evidence>
<evidence type="ECO:0000256" key="15">
    <source>
        <dbReference type="ARBA" id="ARBA00058857"/>
    </source>
</evidence>
<evidence type="ECO:0000313" key="21">
    <source>
        <dbReference type="Proteomes" id="UP000424527"/>
    </source>
</evidence>
<evidence type="ECO:0000256" key="18">
    <source>
        <dbReference type="ARBA" id="ARBA00076171"/>
    </source>
</evidence>
<evidence type="ECO:0000256" key="1">
    <source>
        <dbReference type="ARBA" id="ARBA00004123"/>
    </source>
</evidence>
<dbReference type="SMART" id="SM00239">
    <property type="entry name" value="C2"/>
    <property type="match status" value="4"/>
</dbReference>
<dbReference type="AlphaFoldDB" id="A0A6G0HM14"/>
<keyword evidence="21" id="KW-1185">Reference proteome</keyword>
<evidence type="ECO:0000256" key="7">
    <source>
        <dbReference type="ARBA" id="ARBA00022490"/>
    </source>
</evidence>
<reference evidence="20 21" key="1">
    <citation type="submission" date="2019-07" db="EMBL/GenBank/DDBJ databases">
        <title>Chromosome genome assembly for large yellow croaker.</title>
        <authorList>
            <person name="Xiao S."/>
        </authorList>
    </citation>
    <scope>NUCLEOTIDE SEQUENCE [LARGE SCALE GENOMIC DNA]</scope>
    <source>
        <strain evidence="20">JMULYC20181020</strain>
        <tissue evidence="20">Muscle</tissue>
    </source>
</reference>
<dbReference type="InterPro" id="IPR010734">
    <property type="entry name" value="Copine_C"/>
</dbReference>
<organism evidence="20 21">
    <name type="scientific">Larimichthys crocea</name>
    <name type="common">Large yellow croaker</name>
    <name type="synonym">Pseudosciaena crocea</name>
    <dbReference type="NCBI Taxonomy" id="215358"/>
    <lineage>
        <taxon>Eukaryota</taxon>
        <taxon>Metazoa</taxon>
        <taxon>Chordata</taxon>
        <taxon>Craniata</taxon>
        <taxon>Vertebrata</taxon>
        <taxon>Euteleostomi</taxon>
        <taxon>Actinopterygii</taxon>
        <taxon>Neopterygii</taxon>
        <taxon>Teleostei</taxon>
        <taxon>Neoteleostei</taxon>
        <taxon>Acanthomorphata</taxon>
        <taxon>Eupercaria</taxon>
        <taxon>Sciaenidae</taxon>
        <taxon>Larimichthys</taxon>
    </lineage>
</organism>
<keyword evidence="10" id="KW-0677">Repeat</keyword>
<gene>
    <name evidence="20" type="ORF">D5F01_LYC22209</name>
</gene>
<dbReference type="SUPFAM" id="SSF53300">
    <property type="entry name" value="vWA-like"/>
    <property type="match status" value="2"/>
</dbReference>
<keyword evidence="11" id="KW-0106">Calcium</keyword>
<dbReference type="PROSITE" id="PS50004">
    <property type="entry name" value="C2"/>
    <property type="match status" value="4"/>
</dbReference>
<dbReference type="GO" id="GO:0030971">
    <property type="term" value="F:receptor tyrosine kinase binding"/>
    <property type="evidence" value="ECO:0007669"/>
    <property type="project" value="TreeGrafter"/>
</dbReference>
<evidence type="ECO:0000256" key="6">
    <source>
        <dbReference type="ARBA" id="ARBA00022475"/>
    </source>
</evidence>
<dbReference type="Proteomes" id="UP000424527">
    <property type="component" value="Unassembled WGS sequence"/>
</dbReference>
<comment type="function">
    <text evidence="15">Calcium-dependent phospholipid-binding protein that plays a role in ERBB2-mediated tumor cell migration in response to growth factor heregulin stimulation.</text>
</comment>
<evidence type="ECO:0000256" key="4">
    <source>
        <dbReference type="ARBA" id="ARBA00004496"/>
    </source>
</evidence>
<sequence>MAEAGAPGSGSRAMDCVTKVALNISCDNLLDMDAFSKSDPLCVLLTNTSGPHWCEIGRTEKIDNCLNPKFSKSFVIDYYFEMVQKLRFEVYDIDSETCSLQDADFLGELECTLGQIVSSRKFTRPLVMKDKRPAGKGSITICAEERTDNRVVEFEVAARKLDKKDFFGKSDPFLEFYKQTETGWQLAHRTEVVKNTLNPTWRPFRIPLQSLCGGDVEKSIKVDCVDYNSSGSHDFIGSFQTTLVQIQEGSKTYAAEFECINSRKKQKKKGYKNSGVIIIKKCKTVKDYSFLDFIMGGCQINFTIAIDFTGSNGDPRTPRSLHYINPQGYNEYLAAIWAVGSVIQDYDSDKMFPAFGFGAQIPPSMQVSHEFPINFNPSNPFCAGIEGVVQAYQQCLPQVKLYGPTNFSPIINHVAHFGRQAIQQQTASQYYVLLIITDGVITDMDETRSAIVNASRLPMSIIIVGVGGADFTAMEFLDGDDGTFYSATGEAAMRDIVQFVPFRQFQHGPQEMLAQSVLAEVPGQVTGFFNTMESKGGTTVWKLSRLTPLNTTRLTVFSPCESCNDTHTSSNMAAQCVTKVELTVSCDNLLDKDIGSKSDPLCVLLMSSSDSQWYEVARTEKVQNCLNPKFAKKFLIDYYFEIVQKLKFGIYDIDNKTIDLSDDDFLGQLECTLGQVVSSKKLTRPLVLKNKTPAGKGTITISAEEIKDNRVANFEVEARKLDNKDFFGKSDPYLEFYKQTGTGWQLAHRTEVVKNNLNPTWRPFRIPLQSLCGGDLEKPIKVECYDYDNDGSHDLIGAFETTMTRLQQASRTSPAEFECINSKKKQKKKGYKNSGVVSVKQCQVVKEYTFLDYIMGGCQINFTVAIDFTGSNGDPKSPQSLHYISPQGVNEYLSAIWSVGNVIQDYDSDKMFPAFGFGAQTPPTWQVSHEFPLNFNPANPFCAGVEGVVEAYRICLPQVKLYGPTNFSPIINHVACFAKQALQQTTASQYYVLLIITDGVITDMDETRSAIVNASRLPMSIIIVGVGGADFTAMEFLDGDDGRLRSQTGEAAMRDIVQFVPFRQFQNAPSQALAQSSFIGAPKEALAKSVLAEVPGQLVEFFNTMKLSPPNSSLAPAPTGTI</sequence>
<keyword evidence="14" id="KW-0539">Nucleus</keyword>
<feature type="domain" description="C2" evidence="19">
    <location>
        <begin position="1"/>
        <end position="126"/>
    </location>
</feature>
<evidence type="ECO:0000256" key="8">
    <source>
        <dbReference type="ARBA" id="ARBA00022553"/>
    </source>
</evidence>
<keyword evidence="9" id="KW-0479">Metal-binding</keyword>
<dbReference type="EMBL" id="REGW02000022">
    <property type="protein sequence ID" value="KAE8280072.1"/>
    <property type="molecule type" value="Genomic_DNA"/>
</dbReference>
<dbReference type="InterPro" id="IPR036465">
    <property type="entry name" value="vWFA_dom_sf"/>
</dbReference>
<evidence type="ECO:0000256" key="17">
    <source>
        <dbReference type="ARBA" id="ARBA00074834"/>
    </source>
</evidence>
<keyword evidence="13" id="KW-0472">Membrane</keyword>
<dbReference type="SUPFAM" id="SSF49562">
    <property type="entry name" value="C2 domain (Calcium/lipid-binding domain, CaLB)"/>
    <property type="match status" value="4"/>
</dbReference>
<keyword evidence="6" id="KW-1003">Cell membrane</keyword>
<evidence type="ECO:0000256" key="14">
    <source>
        <dbReference type="ARBA" id="ARBA00023242"/>
    </source>
</evidence>
<evidence type="ECO:0000259" key="19">
    <source>
        <dbReference type="PROSITE" id="PS50004"/>
    </source>
</evidence>
<protein>
    <recommendedName>
        <fullName evidence="17">Copine-3</fullName>
    </recommendedName>
    <alternativeName>
        <fullName evidence="18">Copine III</fullName>
    </alternativeName>
</protein>
<name>A0A6G0HM14_LARCR</name>
<feature type="domain" description="C2" evidence="19">
    <location>
        <begin position="695"/>
        <end position="817"/>
    </location>
</feature>
<keyword evidence="12" id="KW-0965">Cell junction</keyword>
<dbReference type="CDD" id="cd01459">
    <property type="entry name" value="vWA_copine_like"/>
    <property type="match status" value="2"/>
</dbReference>
<dbReference type="GO" id="GO:0046872">
    <property type="term" value="F:metal ion binding"/>
    <property type="evidence" value="ECO:0007669"/>
    <property type="project" value="UniProtKB-KW"/>
</dbReference>
<dbReference type="GO" id="GO:0005886">
    <property type="term" value="C:plasma membrane"/>
    <property type="evidence" value="ECO:0007669"/>
    <property type="project" value="UniProtKB-SubCell"/>
</dbReference>
<dbReference type="Gene3D" id="2.60.40.150">
    <property type="entry name" value="C2 domain"/>
    <property type="match status" value="4"/>
</dbReference>
<evidence type="ECO:0000256" key="5">
    <source>
        <dbReference type="ARBA" id="ARBA00009048"/>
    </source>
</evidence>
<dbReference type="FunFam" id="2.60.40.150:FF:000099">
    <property type="entry name" value="Copine 3"/>
    <property type="match status" value="2"/>
</dbReference>
<evidence type="ECO:0000256" key="13">
    <source>
        <dbReference type="ARBA" id="ARBA00023136"/>
    </source>
</evidence>
<evidence type="ECO:0000256" key="10">
    <source>
        <dbReference type="ARBA" id="ARBA00022737"/>
    </source>
</evidence>
<evidence type="ECO:0000256" key="9">
    <source>
        <dbReference type="ARBA" id="ARBA00022723"/>
    </source>
</evidence>
<dbReference type="GO" id="GO:0038128">
    <property type="term" value="P:ERBB2 signaling pathway"/>
    <property type="evidence" value="ECO:0007669"/>
    <property type="project" value="TreeGrafter"/>
</dbReference>
<dbReference type="PANTHER" id="PTHR10857:SF22">
    <property type="entry name" value="COPINE-3"/>
    <property type="match status" value="1"/>
</dbReference>
<dbReference type="InterPro" id="IPR037768">
    <property type="entry name" value="C2B_Copine"/>
</dbReference>
<dbReference type="FunFam" id="2.60.40.150:FF:000042">
    <property type="entry name" value="Copine 3"/>
    <property type="match status" value="2"/>
</dbReference>
<evidence type="ECO:0000256" key="12">
    <source>
        <dbReference type="ARBA" id="ARBA00022949"/>
    </source>
</evidence>
<dbReference type="CDD" id="cd04048">
    <property type="entry name" value="C2A_Copine"/>
    <property type="match status" value="2"/>
</dbReference>
<dbReference type="Pfam" id="PF00168">
    <property type="entry name" value="C2"/>
    <property type="match status" value="4"/>
</dbReference>
<dbReference type="GO" id="GO:0005634">
    <property type="term" value="C:nucleus"/>
    <property type="evidence" value="ECO:0007669"/>
    <property type="project" value="UniProtKB-SubCell"/>
</dbReference>
<evidence type="ECO:0000313" key="20">
    <source>
        <dbReference type="EMBL" id="KAE8280072.1"/>
    </source>
</evidence>
<feature type="domain" description="C2" evidence="19">
    <location>
        <begin position="559"/>
        <end position="686"/>
    </location>
</feature>
<dbReference type="InterPro" id="IPR035892">
    <property type="entry name" value="C2_domain_sf"/>
</dbReference>
<dbReference type="GO" id="GO:0005925">
    <property type="term" value="C:focal adhesion"/>
    <property type="evidence" value="ECO:0007669"/>
    <property type="project" value="UniProtKB-SubCell"/>
</dbReference>
<dbReference type="InterPro" id="IPR002035">
    <property type="entry name" value="VWF_A"/>
</dbReference>
<comment type="caution">
    <text evidence="20">The sequence shown here is derived from an EMBL/GenBank/DDBJ whole genome shotgun (WGS) entry which is preliminary data.</text>
</comment>
<feature type="domain" description="C2" evidence="19">
    <location>
        <begin position="133"/>
        <end position="257"/>
    </location>
</feature>
<accession>A0A6G0HM14</accession>
<keyword evidence="7" id="KW-0963">Cytoplasm</keyword>
<proteinExistence type="inferred from homology"/>
<dbReference type="GO" id="GO:0005544">
    <property type="term" value="F:calcium-dependent phospholipid binding"/>
    <property type="evidence" value="ECO:0007669"/>
    <property type="project" value="InterPro"/>
</dbReference>
<dbReference type="GO" id="GO:0005737">
    <property type="term" value="C:cytoplasm"/>
    <property type="evidence" value="ECO:0007669"/>
    <property type="project" value="UniProtKB-SubCell"/>
</dbReference>
<comment type="similarity">
    <text evidence="5">Belongs to the copine family.</text>
</comment>
<evidence type="ECO:0000256" key="3">
    <source>
        <dbReference type="ARBA" id="ARBA00004246"/>
    </source>
</evidence>
<comment type="subunit">
    <text evidence="16">Monomer. Interacts with ERBB2 (preferentially with the tyrosine phosphorylated form); this interaction occurs at the cell membrane and is increased in a growth factor heregulin-dependent manner. Interacts with SHC1; this interaction may mediate the binding of CPNE3 with ERBB2. Interacts with RACK1.</text>
</comment>
<dbReference type="PANTHER" id="PTHR10857">
    <property type="entry name" value="COPINE"/>
    <property type="match status" value="1"/>
</dbReference>
<evidence type="ECO:0000256" key="11">
    <source>
        <dbReference type="ARBA" id="ARBA00022837"/>
    </source>
</evidence>
<evidence type="ECO:0000256" key="16">
    <source>
        <dbReference type="ARBA" id="ARBA00065466"/>
    </source>
</evidence>
<comment type="subcellular location">
    <subcellularLocation>
        <location evidence="3">Cell junction</location>
        <location evidence="3">Focal adhesion</location>
    </subcellularLocation>
    <subcellularLocation>
        <location evidence="2">Cell membrane</location>
    </subcellularLocation>
    <subcellularLocation>
        <location evidence="4">Cytoplasm</location>
    </subcellularLocation>
    <subcellularLocation>
        <location evidence="1">Nucleus</location>
    </subcellularLocation>
</comment>
<dbReference type="InterPro" id="IPR000008">
    <property type="entry name" value="C2_dom"/>
</dbReference>
<dbReference type="InterPro" id="IPR045052">
    <property type="entry name" value="Copine"/>
</dbReference>
<dbReference type="SMART" id="SM00327">
    <property type="entry name" value="VWA"/>
    <property type="match status" value="2"/>
</dbReference>
<dbReference type="Pfam" id="PF07002">
    <property type="entry name" value="Copine"/>
    <property type="match status" value="2"/>
</dbReference>